<dbReference type="InterPro" id="IPR029061">
    <property type="entry name" value="THDP-binding"/>
</dbReference>
<dbReference type="PANTHER" id="PTHR43257">
    <property type="entry name" value="PYRUVATE DEHYDROGENASE E1 COMPONENT BETA SUBUNIT"/>
    <property type="match status" value="1"/>
</dbReference>
<protein>
    <submittedName>
        <fullName evidence="5">Pyruvate dehydrogenase E1 component beta subunit</fullName>
    </submittedName>
</protein>
<keyword evidence="3" id="KW-0786">Thiamine pyrophosphate</keyword>
<dbReference type="SUPFAM" id="SSF52518">
    <property type="entry name" value="Thiamin diphosphate-binding fold (THDP-binding)"/>
    <property type="match status" value="1"/>
</dbReference>
<feature type="domain" description="Transketolase-like pyrimidine-binding" evidence="4">
    <location>
        <begin position="11"/>
        <end position="186"/>
    </location>
</feature>
<evidence type="ECO:0000259" key="4">
    <source>
        <dbReference type="SMART" id="SM00861"/>
    </source>
</evidence>
<dbReference type="PANTHER" id="PTHR43257:SF2">
    <property type="entry name" value="PYRUVATE DEHYDROGENASE E1 COMPONENT SUBUNIT BETA"/>
    <property type="match status" value="1"/>
</dbReference>
<evidence type="ECO:0000256" key="1">
    <source>
        <dbReference type="ARBA" id="ARBA00001964"/>
    </source>
</evidence>
<dbReference type="STRING" id="561176.SAMN04488561_6953"/>
<dbReference type="Gene3D" id="3.40.50.970">
    <property type="match status" value="1"/>
</dbReference>
<accession>A0A1H5PYE0</accession>
<reference evidence="6" key="1">
    <citation type="submission" date="2016-10" db="EMBL/GenBank/DDBJ databases">
        <authorList>
            <person name="Varghese N."/>
            <person name="Submissions S."/>
        </authorList>
    </citation>
    <scope>NUCLEOTIDE SEQUENCE [LARGE SCALE GENOMIC DNA]</scope>
    <source>
        <strain evidence="6">DSM 45237</strain>
    </source>
</reference>
<sequence>MTTTVPAGRQLTFTEAMVEALEFAFAEDDGVFLMGEDVGVMGGVAGQTRGLHARYGDERILDTPISEAAFFGLAAGAAQRGLRPVVELMRVDFAGVVMDQIYNYIAKIGYCTGGRRRVPMTIMTQVGNPLRQGAVHAQTLYGTFAHIPGLRLVAPATSHDAKGLLRAAIRCDDPVVFFFHSSLLAIPYGLGVEEWTAVPVAEDDYEVPLGVARTIRPGDDVTVVSMSHTVHDCLRAASRLADDGISCDVVDLRTIVPLDVDHIVASVRRTGRLLVVDEDYAFAGLSAQIVASVLEAGVSLAVPPARVARAHVPIPYSLPLDDAVRPGVARIEAAARALVA</sequence>
<gene>
    <name evidence="5" type="ORF">SAMN04488561_6953</name>
</gene>
<dbReference type="Pfam" id="PF02780">
    <property type="entry name" value="Transketolase_C"/>
    <property type="match status" value="1"/>
</dbReference>
<dbReference type="InterPro" id="IPR005475">
    <property type="entry name" value="Transketolase-like_Pyr-bd"/>
</dbReference>
<evidence type="ECO:0000256" key="2">
    <source>
        <dbReference type="ARBA" id="ARBA00023002"/>
    </source>
</evidence>
<comment type="cofactor">
    <cofactor evidence="1">
        <name>thiamine diphosphate</name>
        <dbReference type="ChEBI" id="CHEBI:58937"/>
    </cofactor>
</comment>
<keyword evidence="5" id="KW-0670">Pyruvate</keyword>
<proteinExistence type="predicted"/>
<dbReference type="InterPro" id="IPR009014">
    <property type="entry name" value="Transketo_C/PFOR_II"/>
</dbReference>
<dbReference type="OrthoDB" id="3457658at2"/>
<dbReference type="EMBL" id="FNUC01000004">
    <property type="protein sequence ID" value="SEF18882.1"/>
    <property type="molecule type" value="Genomic_DNA"/>
</dbReference>
<evidence type="ECO:0000313" key="5">
    <source>
        <dbReference type="EMBL" id="SEF18882.1"/>
    </source>
</evidence>
<organism evidence="5 6">
    <name type="scientific">Jiangella alba</name>
    <dbReference type="NCBI Taxonomy" id="561176"/>
    <lineage>
        <taxon>Bacteria</taxon>
        <taxon>Bacillati</taxon>
        <taxon>Actinomycetota</taxon>
        <taxon>Actinomycetes</taxon>
        <taxon>Jiangellales</taxon>
        <taxon>Jiangellaceae</taxon>
        <taxon>Jiangella</taxon>
    </lineage>
</organism>
<evidence type="ECO:0000256" key="3">
    <source>
        <dbReference type="ARBA" id="ARBA00023052"/>
    </source>
</evidence>
<keyword evidence="2" id="KW-0560">Oxidoreductase</keyword>
<dbReference type="SMART" id="SM00861">
    <property type="entry name" value="Transket_pyr"/>
    <property type="match status" value="1"/>
</dbReference>
<dbReference type="SUPFAM" id="SSF52922">
    <property type="entry name" value="TK C-terminal domain-like"/>
    <property type="match status" value="1"/>
</dbReference>
<dbReference type="AlphaFoldDB" id="A0A1H5PYE0"/>
<dbReference type="GO" id="GO:0016491">
    <property type="term" value="F:oxidoreductase activity"/>
    <property type="evidence" value="ECO:0007669"/>
    <property type="project" value="UniProtKB-KW"/>
</dbReference>
<name>A0A1H5PYE0_9ACTN</name>
<evidence type="ECO:0000313" key="6">
    <source>
        <dbReference type="Proteomes" id="UP000181980"/>
    </source>
</evidence>
<dbReference type="Pfam" id="PF02779">
    <property type="entry name" value="Transket_pyr"/>
    <property type="match status" value="1"/>
</dbReference>
<dbReference type="Gene3D" id="3.40.50.920">
    <property type="match status" value="1"/>
</dbReference>
<dbReference type="InterPro" id="IPR033248">
    <property type="entry name" value="Transketolase_C"/>
</dbReference>
<keyword evidence="6" id="KW-1185">Reference proteome</keyword>
<dbReference type="RefSeq" id="WP_069111361.1">
    <property type="nucleotide sequence ID" value="NZ_FNUC01000004.1"/>
</dbReference>
<dbReference type="GO" id="GO:0000287">
    <property type="term" value="F:magnesium ion binding"/>
    <property type="evidence" value="ECO:0007669"/>
    <property type="project" value="UniProtKB-ARBA"/>
</dbReference>
<dbReference type="Proteomes" id="UP000181980">
    <property type="component" value="Unassembled WGS sequence"/>
</dbReference>